<dbReference type="PANTHER" id="PTHR46043">
    <property type="entry name" value="ARM REPEAT SUPERFAMILY PROTEIN"/>
    <property type="match status" value="1"/>
</dbReference>
<dbReference type="EMBL" id="JAZGQO010000010">
    <property type="protein sequence ID" value="KAK6176435.1"/>
    <property type="molecule type" value="Genomic_DNA"/>
</dbReference>
<dbReference type="InterPro" id="IPR011989">
    <property type="entry name" value="ARM-like"/>
</dbReference>
<dbReference type="AlphaFoldDB" id="A0AAN8JIZ6"/>
<dbReference type="SUPFAM" id="SSF48371">
    <property type="entry name" value="ARM repeat"/>
    <property type="match status" value="1"/>
</dbReference>
<feature type="region of interest" description="Disordered" evidence="1">
    <location>
        <begin position="612"/>
        <end position="642"/>
    </location>
</feature>
<name>A0AAN8JIZ6_PATCE</name>
<gene>
    <name evidence="4" type="ORF">SNE40_014722</name>
</gene>
<dbReference type="PROSITE" id="PS50053">
    <property type="entry name" value="UBIQUITIN_2"/>
    <property type="match status" value="1"/>
</dbReference>
<evidence type="ECO:0000313" key="4">
    <source>
        <dbReference type="EMBL" id="KAK6176435.1"/>
    </source>
</evidence>
<feature type="transmembrane region" description="Helical" evidence="2">
    <location>
        <begin position="129"/>
        <end position="162"/>
    </location>
</feature>
<dbReference type="SUPFAM" id="SSF54236">
    <property type="entry name" value="Ubiquitin-like"/>
    <property type="match status" value="1"/>
</dbReference>
<evidence type="ECO:0000256" key="2">
    <source>
        <dbReference type="SAM" id="Phobius"/>
    </source>
</evidence>
<dbReference type="Gene3D" id="3.10.20.90">
    <property type="entry name" value="Phosphatidylinositol 3-kinase Catalytic Subunit, Chain A, domain 1"/>
    <property type="match status" value="1"/>
</dbReference>
<keyword evidence="2" id="KW-0812">Transmembrane</keyword>
<keyword evidence="2" id="KW-0472">Membrane</keyword>
<dbReference type="Pfam" id="PF00240">
    <property type="entry name" value="ubiquitin"/>
    <property type="match status" value="1"/>
</dbReference>
<dbReference type="CDD" id="cd17039">
    <property type="entry name" value="Ubl_ubiquitin_like"/>
    <property type="match status" value="1"/>
</dbReference>
<dbReference type="InterPro" id="IPR029071">
    <property type="entry name" value="Ubiquitin-like_domsf"/>
</dbReference>
<proteinExistence type="predicted"/>
<dbReference type="InterPro" id="IPR016024">
    <property type="entry name" value="ARM-type_fold"/>
</dbReference>
<keyword evidence="5" id="KW-1185">Reference proteome</keyword>
<reference evidence="4 5" key="1">
    <citation type="submission" date="2024-01" db="EMBL/GenBank/DDBJ databases">
        <title>The genome of the rayed Mediterranean limpet Patella caerulea (Linnaeus, 1758).</title>
        <authorList>
            <person name="Anh-Thu Weber A."/>
            <person name="Halstead-Nussloch G."/>
        </authorList>
    </citation>
    <scope>NUCLEOTIDE SEQUENCE [LARGE SCALE GENOMIC DNA]</scope>
    <source>
        <strain evidence="4">AATW-2023a</strain>
        <tissue evidence="4">Whole specimen</tissue>
    </source>
</reference>
<protein>
    <recommendedName>
        <fullName evidence="3">Ubiquitin-like domain-containing protein</fullName>
    </recommendedName>
</protein>
<accession>A0AAN8JIZ6</accession>
<feature type="transmembrane region" description="Helical" evidence="2">
    <location>
        <begin position="182"/>
        <end position="207"/>
    </location>
</feature>
<dbReference type="PANTHER" id="PTHR46043:SF13">
    <property type="entry name" value="ARM REPEAT SUPERFAMILY PROTEIN"/>
    <property type="match status" value="1"/>
</dbReference>
<feature type="compositionally biased region" description="Polar residues" evidence="1">
    <location>
        <begin position="631"/>
        <end position="642"/>
    </location>
</feature>
<feature type="domain" description="Ubiquitin-like" evidence="3">
    <location>
        <begin position="1"/>
        <end position="75"/>
    </location>
</feature>
<evidence type="ECO:0000256" key="1">
    <source>
        <dbReference type="SAM" id="MobiDB-lite"/>
    </source>
</evidence>
<feature type="compositionally biased region" description="Low complexity" evidence="1">
    <location>
        <begin position="618"/>
        <end position="627"/>
    </location>
</feature>
<evidence type="ECO:0000259" key="3">
    <source>
        <dbReference type="PROSITE" id="PS50053"/>
    </source>
</evidence>
<evidence type="ECO:0000313" key="5">
    <source>
        <dbReference type="Proteomes" id="UP001347796"/>
    </source>
</evidence>
<keyword evidence="2" id="KW-1133">Transmembrane helix</keyword>
<organism evidence="4 5">
    <name type="scientific">Patella caerulea</name>
    <name type="common">Rayed Mediterranean limpet</name>
    <dbReference type="NCBI Taxonomy" id="87958"/>
    <lineage>
        <taxon>Eukaryota</taxon>
        <taxon>Metazoa</taxon>
        <taxon>Spiralia</taxon>
        <taxon>Lophotrochozoa</taxon>
        <taxon>Mollusca</taxon>
        <taxon>Gastropoda</taxon>
        <taxon>Patellogastropoda</taxon>
        <taxon>Patelloidea</taxon>
        <taxon>Patellidae</taxon>
        <taxon>Patella</taxon>
    </lineage>
</organism>
<sequence>MLLYVQNKSFPLRTFVLSVKNQDKVARVRAQLLHILYELGKDHHQFRLRYRGEILRDADYLGDYQIGDNCVITMVPMMKKLEFDGGSVSSSQTNYDSSSGQPPDIKDALNREVKHFDQREKFLNDFKALLYIHSLLVFLALMSVYWYSAAWTGCLFVAAIIFVPNYSRLGGFVGNNTHLRKYYCVGFGIGGMVCLGVAIYFSVITWTRIVNHGCKDWMFVDDCSHQQVFSALLYTVHSLLFIVSVVVIWILLVNFRVEVGDFIEKYLVRERDIEKVVSAAKNGSSKVKRQAAYELATMAASSDDNKLMIAAEGGLLVLESLALCRDSATQEHAIEALAELLIIPSIQDTFVKMGGCRSLSAALHSSHSRAVQEAANAIYIIVSESEENKNNVIADRGIEDLAHVAYEGNTASQRTVASIFLELAFNNEIRSQLTSSNIPAQALTSLCENKDMETKRYSLQALELMAIESSDMICAQENLLNILLEVPFKTMDEKLYLLAGKILMYYAENPETCEQLLDNSNVKESLGLFARTDDPVLQKVVAKIIFCTLETKELKMRALNLKLDRVLDYIKEHAADRETWDMADQALNDMNSSDDLSNLPTLSTLEKLKKMESKDKFGSSSSVGSEVKGQDSFTSSNSDLKK</sequence>
<feature type="transmembrane region" description="Helical" evidence="2">
    <location>
        <begin position="228"/>
        <end position="252"/>
    </location>
</feature>
<comment type="caution">
    <text evidence="4">The sequence shown here is derived from an EMBL/GenBank/DDBJ whole genome shotgun (WGS) entry which is preliminary data.</text>
</comment>
<dbReference type="Gene3D" id="1.25.10.10">
    <property type="entry name" value="Leucine-rich Repeat Variant"/>
    <property type="match status" value="1"/>
</dbReference>
<dbReference type="InterPro" id="IPR000626">
    <property type="entry name" value="Ubiquitin-like_dom"/>
</dbReference>
<dbReference type="Proteomes" id="UP001347796">
    <property type="component" value="Unassembled WGS sequence"/>
</dbReference>